<organism evidence="1 2">
    <name type="scientific">Roseococcus suduntuyensis</name>
    <dbReference type="NCBI Taxonomy" id="455361"/>
    <lineage>
        <taxon>Bacteria</taxon>
        <taxon>Pseudomonadati</taxon>
        <taxon>Pseudomonadota</taxon>
        <taxon>Alphaproteobacteria</taxon>
        <taxon>Acetobacterales</taxon>
        <taxon>Roseomonadaceae</taxon>
        <taxon>Roseococcus</taxon>
    </lineage>
</organism>
<dbReference type="Proteomes" id="UP000553193">
    <property type="component" value="Unassembled WGS sequence"/>
</dbReference>
<dbReference type="EMBL" id="JACIDJ010000001">
    <property type="protein sequence ID" value="MBB3897319.1"/>
    <property type="molecule type" value="Genomic_DNA"/>
</dbReference>
<sequence length="300" mass="31827">MRAAVAPVLVVGLVAGAWHLATSRLETEFTAWRQAREAEGWHIRHAPPTRGGFPLQAELRLRDVVVDAPSRLGWQAERVVLRIGVTPWGVLRADVAGAQALRHAGGVTPVVAEGLRLSARLPYAGTDVVAESLALPGMAAEAVSGRIEGGRMELAAGRVEAAGLPPVEQAGIEARVNIPLEGTAAQWQAAGGQLRVDRLEFRSGRVVAQFAGQFSLDRSLQPEGYGGLSVTHAAEAVGTLSESGLVSPDMVGPLRALVLLTSRIPPEGGPPRLDVPIELRNRRLMAARMPLVSLPALDWR</sequence>
<proteinExistence type="predicted"/>
<dbReference type="RefSeq" id="WP_184382245.1">
    <property type="nucleotide sequence ID" value="NZ_JACIDJ010000001.1"/>
</dbReference>
<evidence type="ECO:0008006" key="3">
    <source>
        <dbReference type="Google" id="ProtNLM"/>
    </source>
</evidence>
<evidence type="ECO:0000313" key="1">
    <source>
        <dbReference type="EMBL" id="MBB3897319.1"/>
    </source>
</evidence>
<accession>A0A840A740</accession>
<keyword evidence="2" id="KW-1185">Reference proteome</keyword>
<name>A0A840A740_9PROT</name>
<gene>
    <name evidence="1" type="ORF">GGQ83_000745</name>
</gene>
<dbReference type="InterPro" id="IPR018666">
    <property type="entry name" value="DUF2125"/>
</dbReference>
<dbReference type="Pfam" id="PF09898">
    <property type="entry name" value="DUF2125"/>
    <property type="match status" value="1"/>
</dbReference>
<reference evidence="1 2" key="1">
    <citation type="submission" date="2020-08" db="EMBL/GenBank/DDBJ databases">
        <title>Genomic Encyclopedia of Type Strains, Phase IV (KMG-IV): sequencing the most valuable type-strain genomes for metagenomic binning, comparative biology and taxonomic classification.</title>
        <authorList>
            <person name="Goeker M."/>
        </authorList>
    </citation>
    <scope>NUCLEOTIDE SEQUENCE [LARGE SCALE GENOMIC DNA]</scope>
    <source>
        <strain evidence="1 2">DSM 19979</strain>
    </source>
</reference>
<evidence type="ECO:0000313" key="2">
    <source>
        <dbReference type="Proteomes" id="UP000553193"/>
    </source>
</evidence>
<protein>
    <recommendedName>
        <fullName evidence="3">DUF2125 domain-containing protein</fullName>
    </recommendedName>
</protein>
<dbReference type="AlphaFoldDB" id="A0A840A740"/>
<comment type="caution">
    <text evidence="1">The sequence shown here is derived from an EMBL/GenBank/DDBJ whole genome shotgun (WGS) entry which is preliminary data.</text>
</comment>